<dbReference type="Pfam" id="PF02635">
    <property type="entry name" value="DsrE"/>
    <property type="match status" value="1"/>
</dbReference>
<comment type="subcellular location">
    <subcellularLocation>
        <location evidence="1">Cytoplasm</location>
    </subcellularLocation>
</comment>
<dbReference type="Gene3D" id="3.40.1260.10">
    <property type="entry name" value="DsrEFH-like"/>
    <property type="match status" value="1"/>
</dbReference>
<comment type="caution">
    <text evidence="5">The sequence shown here is derived from an EMBL/GenBank/DDBJ whole genome shotgun (WGS) entry which is preliminary data.</text>
</comment>
<accession>A0ABQ1RQP7</accession>
<keyword evidence="6" id="KW-1185">Reference proteome</keyword>
<evidence type="ECO:0000256" key="1">
    <source>
        <dbReference type="ARBA" id="ARBA00004496"/>
    </source>
</evidence>
<dbReference type="EMBL" id="BMGJ01000021">
    <property type="protein sequence ID" value="GGD78082.1"/>
    <property type="molecule type" value="Genomic_DNA"/>
</dbReference>
<protein>
    <submittedName>
        <fullName evidence="5">Sulfurtransferase TusD</fullName>
    </submittedName>
</protein>
<proteinExistence type="inferred from homology"/>
<dbReference type="RefSeq" id="WP_099036395.1">
    <property type="nucleotide sequence ID" value="NZ_BMGJ01000021.1"/>
</dbReference>
<dbReference type="PANTHER" id="PTHR34874">
    <property type="entry name" value="PROTEIN YCHN"/>
    <property type="match status" value="1"/>
</dbReference>
<dbReference type="InterPro" id="IPR027396">
    <property type="entry name" value="DsrEFH-like"/>
</dbReference>
<reference evidence="6" key="1">
    <citation type="journal article" date="2019" name="Int. J. Syst. Evol. Microbiol.">
        <title>The Global Catalogue of Microorganisms (GCM) 10K type strain sequencing project: providing services to taxonomists for standard genome sequencing and annotation.</title>
        <authorList>
            <consortium name="The Broad Institute Genomics Platform"/>
            <consortium name="The Broad Institute Genome Sequencing Center for Infectious Disease"/>
            <person name="Wu L."/>
            <person name="Ma J."/>
        </authorList>
    </citation>
    <scope>NUCLEOTIDE SEQUENCE [LARGE SCALE GENOMIC DNA]</scope>
    <source>
        <strain evidence="6">CGMCC 1.12923</strain>
    </source>
</reference>
<evidence type="ECO:0000313" key="5">
    <source>
        <dbReference type="EMBL" id="GGD78082.1"/>
    </source>
</evidence>
<comment type="similarity">
    <text evidence="2">Belongs to the DsrE/TusD family.</text>
</comment>
<dbReference type="InterPro" id="IPR017463">
    <property type="entry name" value="Sulphur_relay_TusD/DsrE"/>
</dbReference>
<dbReference type="PANTHER" id="PTHR34874:SF3">
    <property type="entry name" value="SULFURTRANSFERASE TUSD"/>
    <property type="match status" value="1"/>
</dbReference>
<evidence type="ECO:0000256" key="4">
    <source>
        <dbReference type="ARBA" id="ARBA00022679"/>
    </source>
</evidence>
<evidence type="ECO:0000256" key="2">
    <source>
        <dbReference type="ARBA" id="ARBA00007067"/>
    </source>
</evidence>
<sequence length="128" mass="13800">MARFSLLITSSPVDDQGVVTAINFARAALAANHQLCGIFFYGPGTHNANSLQLVPTDEFQPYSAWLELAAQGIPLHVCVTAAARRGILSETEANEQDSVSYNLTPPFQASGLGQFIELMNSADRVVQF</sequence>
<dbReference type="NCBIfam" id="NF001237">
    <property type="entry name" value="PRK00207.1"/>
    <property type="match status" value="1"/>
</dbReference>
<evidence type="ECO:0000256" key="3">
    <source>
        <dbReference type="ARBA" id="ARBA00022490"/>
    </source>
</evidence>
<organism evidence="5 6">
    <name type="scientific">Lacimicrobium alkaliphilum</name>
    <dbReference type="NCBI Taxonomy" id="1526571"/>
    <lineage>
        <taxon>Bacteria</taxon>
        <taxon>Pseudomonadati</taxon>
        <taxon>Pseudomonadota</taxon>
        <taxon>Gammaproteobacteria</taxon>
        <taxon>Alteromonadales</taxon>
        <taxon>Alteromonadaceae</taxon>
        <taxon>Lacimicrobium</taxon>
    </lineage>
</organism>
<dbReference type="SUPFAM" id="SSF75169">
    <property type="entry name" value="DsrEFH-like"/>
    <property type="match status" value="1"/>
</dbReference>
<name>A0ABQ1RQP7_9ALTE</name>
<dbReference type="InterPro" id="IPR003787">
    <property type="entry name" value="Sulphur_relay_DsrE/F-like"/>
</dbReference>
<gene>
    <name evidence="5" type="primary">tusD</name>
    <name evidence="5" type="ORF">GCM10011357_36480</name>
</gene>
<keyword evidence="3" id="KW-0963">Cytoplasm</keyword>
<keyword evidence="4" id="KW-0808">Transferase</keyword>
<dbReference type="NCBIfam" id="TIGR03012">
    <property type="entry name" value="sulf_tusD_dsrE"/>
    <property type="match status" value="1"/>
</dbReference>
<dbReference type="Proteomes" id="UP000614272">
    <property type="component" value="Unassembled WGS sequence"/>
</dbReference>
<evidence type="ECO:0000313" key="6">
    <source>
        <dbReference type="Proteomes" id="UP000614272"/>
    </source>
</evidence>